<organism evidence="1 2">
    <name type="scientific">Theileria equi strain WA</name>
    <dbReference type="NCBI Taxonomy" id="1537102"/>
    <lineage>
        <taxon>Eukaryota</taxon>
        <taxon>Sar</taxon>
        <taxon>Alveolata</taxon>
        <taxon>Apicomplexa</taxon>
        <taxon>Aconoidasida</taxon>
        <taxon>Piroplasmida</taxon>
        <taxon>Theileriidae</taxon>
        <taxon>Theileria</taxon>
    </lineage>
</organism>
<accession>L0AWV8</accession>
<name>L0AWV8_THEEQ</name>
<dbReference type="KEGG" id="beq:BEWA_023500"/>
<dbReference type="AlphaFoldDB" id="L0AWV8"/>
<dbReference type="EMBL" id="CP001669">
    <property type="protein sequence ID" value="AFZ79501.1"/>
    <property type="molecule type" value="Genomic_DNA"/>
</dbReference>
<keyword evidence="2" id="KW-1185">Reference proteome</keyword>
<dbReference type="RefSeq" id="XP_004829167.1">
    <property type="nucleotide sequence ID" value="XM_004829110.1"/>
</dbReference>
<protein>
    <submittedName>
        <fullName evidence="1">Uncharacterized protein</fullName>
    </submittedName>
</protein>
<dbReference type="GeneID" id="15806934"/>
<sequence length="422" mass="47340">MPLFSASCSPPKTVDIRPYSLDTTAPSSATTHIVFVPGRNACTLSKFSSPRVGLPDPTCLLHALVPFVRFFLLIGTRHFFREIQEHPLLRLALMTELTFDVSAPPVAGYYLLTGGSDGIYLFFKFSPRPGFSVVKVTHGISTLWESEDTLISVTIHRLGNLPVGLAIQLSDSALYFCYENFFWHPIGEEVYREKLRLDIHRCNFGKFGLDLSNVDTQDVTTVPVHDGTFLTTLFKPKRGNILISVRDGSQILWQAKGNGDKCLLASSHEVDRTPKFVRLALLESNLFAQRFFEKVDRRWVSISLHAYFAKRAPKDAQVTTVDLSTIEHSRVFMFKGVNLGLPYDVFFSSFLGKVVKIIDSGETLWEAKGGEKVIYAAVDHEKSHAHLTLLNSYGSSELCFEKRSGTWEAVEDIPGKFKILTH</sequence>
<dbReference type="VEuPathDB" id="PiroplasmaDB:BEWA_023500"/>
<dbReference type="Proteomes" id="UP000031512">
    <property type="component" value="Chromosome 1"/>
</dbReference>
<evidence type="ECO:0000313" key="1">
    <source>
        <dbReference type="EMBL" id="AFZ79501.1"/>
    </source>
</evidence>
<proteinExistence type="predicted"/>
<gene>
    <name evidence="1" type="ORF">BEWA_023500</name>
</gene>
<evidence type="ECO:0000313" key="2">
    <source>
        <dbReference type="Proteomes" id="UP000031512"/>
    </source>
</evidence>
<reference evidence="1 2" key="1">
    <citation type="journal article" date="2012" name="BMC Genomics">
        <title>Comparative genomic analysis and phylogenetic position of Theileria equi.</title>
        <authorList>
            <person name="Kappmeyer L.S."/>
            <person name="Thiagarajan M."/>
            <person name="Herndon D.R."/>
            <person name="Ramsay J.D."/>
            <person name="Caler E."/>
            <person name="Djikeng A."/>
            <person name="Gillespie J.J."/>
            <person name="Lau A.O."/>
            <person name="Roalson E.H."/>
            <person name="Silva J.C."/>
            <person name="Silva M.G."/>
            <person name="Suarez C.E."/>
            <person name="Ueti M.W."/>
            <person name="Nene V.M."/>
            <person name="Mealey R.H."/>
            <person name="Knowles D.P."/>
            <person name="Brayton K.A."/>
        </authorList>
    </citation>
    <scope>NUCLEOTIDE SEQUENCE [LARGE SCALE GENOMIC DNA]</scope>
    <source>
        <strain evidence="1 2">WA</strain>
    </source>
</reference>